<feature type="compositionally biased region" description="Basic and acidic residues" evidence="2">
    <location>
        <begin position="569"/>
        <end position="588"/>
    </location>
</feature>
<feature type="compositionally biased region" description="Polar residues" evidence="2">
    <location>
        <begin position="608"/>
        <end position="622"/>
    </location>
</feature>
<comment type="similarity">
    <text evidence="1">Belongs to the SAMHD1 family.</text>
</comment>
<feature type="non-terminal residue" evidence="4">
    <location>
        <position position="897"/>
    </location>
</feature>
<dbReference type="EMBL" id="QNUK01000484">
    <property type="protein sequence ID" value="KAF5892657.1"/>
    <property type="molecule type" value="Genomic_DNA"/>
</dbReference>
<protein>
    <submittedName>
        <fullName evidence="4">Deoxynucleoside triphosphate triphosphohydrolase SAMHD1</fullName>
    </submittedName>
</protein>
<feature type="compositionally biased region" description="Basic and acidic residues" evidence="2">
    <location>
        <begin position="686"/>
        <end position="714"/>
    </location>
</feature>
<feature type="domain" description="HD" evidence="3">
    <location>
        <begin position="91"/>
        <end position="209"/>
    </location>
</feature>
<dbReference type="GO" id="GO:0008832">
    <property type="term" value="F:dGTPase activity"/>
    <property type="evidence" value="ECO:0007669"/>
    <property type="project" value="TreeGrafter"/>
</dbReference>
<dbReference type="Pfam" id="PF04774">
    <property type="entry name" value="HABP4_PAI-RBP1"/>
    <property type="match status" value="1"/>
</dbReference>
<dbReference type="Pfam" id="PF16174">
    <property type="entry name" value="IHABP4_N"/>
    <property type="match status" value="1"/>
</dbReference>
<dbReference type="CDD" id="cd00077">
    <property type="entry name" value="HDc"/>
    <property type="match status" value="1"/>
</dbReference>
<reference evidence="4" key="1">
    <citation type="submission" date="2020-07" db="EMBL/GenBank/DDBJ databases">
        <title>Clarias magur genome sequencing, assembly and annotation.</title>
        <authorList>
            <person name="Kushwaha B."/>
            <person name="Kumar R."/>
            <person name="Das P."/>
            <person name="Joshi C.G."/>
            <person name="Kumar D."/>
            <person name="Nagpure N.S."/>
            <person name="Pandey M."/>
            <person name="Agarwal S."/>
            <person name="Srivastava S."/>
            <person name="Singh M."/>
            <person name="Sahoo L."/>
            <person name="Jayasankar P."/>
            <person name="Meher P.K."/>
            <person name="Koringa P.G."/>
            <person name="Iquebal M.A."/>
            <person name="Das S.P."/>
            <person name="Bit A."/>
            <person name="Patnaik S."/>
            <person name="Patel N."/>
            <person name="Shah T.M."/>
            <person name="Hinsu A."/>
            <person name="Jena J.K."/>
        </authorList>
    </citation>
    <scope>NUCLEOTIDE SEQUENCE</scope>
    <source>
        <strain evidence="4">CIFAMagur01</strain>
        <tissue evidence="4">Testis</tissue>
    </source>
</reference>
<dbReference type="SMART" id="SM00471">
    <property type="entry name" value="HDc"/>
    <property type="match status" value="1"/>
</dbReference>
<dbReference type="Gene3D" id="1.10.3210.10">
    <property type="entry name" value="Hypothetical protein af1432"/>
    <property type="match status" value="1"/>
</dbReference>
<feature type="compositionally biased region" description="Low complexity" evidence="2">
    <location>
        <begin position="555"/>
        <end position="567"/>
    </location>
</feature>
<dbReference type="InterPro" id="IPR006674">
    <property type="entry name" value="HD_domain"/>
</dbReference>
<feature type="compositionally biased region" description="Basic and acidic residues" evidence="2">
    <location>
        <begin position="764"/>
        <end position="774"/>
    </location>
</feature>
<keyword evidence="5" id="KW-1185">Reference proteome</keyword>
<feature type="compositionally biased region" description="Basic and acidic residues" evidence="2">
    <location>
        <begin position="627"/>
        <end position="665"/>
    </location>
</feature>
<dbReference type="GO" id="GO:0051607">
    <property type="term" value="P:defense response to virus"/>
    <property type="evidence" value="ECO:0007669"/>
    <property type="project" value="TreeGrafter"/>
</dbReference>
<dbReference type="GO" id="GO:0045088">
    <property type="term" value="P:regulation of innate immune response"/>
    <property type="evidence" value="ECO:0007669"/>
    <property type="project" value="TreeGrafter"/>
</dbReference>
<dbReference type="InterPro" id="IPR050135">
    <property type="entry name" value="dGTPase-like"/>
</dbReference>
<gene>
    <name evidence="4" type="primary">samhd1</name>
    <name evidence="4" type="ORF">DAT39_017636</name>
</gene>
<comment type="caution">
    <text evidence="4">The sequence shown here is derived from an EMBL/GenBank/DDBJ whole genome shotgun (WGS) entry which is preliminary data.</text>
</comment>
<evidence type="ECO:0000259" key="3">
    <source>
        <dbReference type="PROSITE" id="PS51831"/>
    </source>
</evidence>
<dbReference type="SMART" id="SM01233">
    <property type="entry name" value="HABP4_PAI-RBP1"/>
    <property type="match status" value="1"/>
</dbReference>
<feature type="compositionally biased region" description="Gly residues" evidence="2">
    <location>
        <begin position="866"/>
        <end position="897"/>
    </location>
</feature>
<dbReference type="Gene3D" id="3.30.70.2760">
    <property type="match status" value="1"/>
</dbReference>
<feature type="compositionally biased region" description="Basic and acidic residues" evidence="2">
    <location>
        <begin position="1"/>
        <end position="12"/>
    </location>
</feature>
<feature type="compositionally biased region" description="Basic and acidic residues" evidence="2">
    <location>
        <begin position="740"/>
        <end position="757"/>
    </location>
</feature>
<dbReference type="GO" id="GO:0006203">
    <property type="term" value="P:dGTP catabolic process"/>
    <property type="evidence" value="ECO:0007669"/>
    <property type="project" value="TreeGrafter"/>
</dbReference>
<dbReference type="PANTHER" id="PTHR11373:SF4">
    <property type="entry name" value="DEOXYNUCLEOSIDE TRIPHOSPHATE TRIPHOSPHOHYDROLASE SAMHD1"/>
    <property type="match status" value="1"/>
</dbReference>
<dbReference type="Proteomes" id="UP000727407">
    <property type="component" value="Unassembled WGS sequence"/>
</dbReference>
<dbReference type="InterPro" id="IPR032381">
    <property type="entry name" value="IHABP4_N"/>
</dbReference>
<name>A0A8J4UD70_CLAMG</name>
<organism evidence="4 5">
    <name type="scientific">Clarias magur</name>
    <name type="common">Asian catfish</name>
    <name type="synonym">Macropteronotus magur</name>
    <dbReference type="NCBI Taxonomy" id="1594786"/>
    <lineage>
        <taxon>Eukaryota</taxon>
        <taxon>Metazoa</taxon>
        <taxon>Chordata</taxon>
        <taxon>Craniata</taxon>
        <taxon>Vertebrata</taxon>
        <taxon>Euteleostomi</taxon>
        <taxon>Actinopterygii</taxon>
        <taxon>Neopterygii</taxon>
        <taxon>Teleostei</taxon>
        <taxon>Ostariophysi</taxon>
        <taxon>Siluriformes</taxon>
        <taxon>Clariidae</taxon>
        <taxon>Clarias</taxon>
    </lineage>
</organism>
<dbReference type="FunFam" id="1.10.3210.10:FF:000015">
    <property type="entry name" value="Deoxynucleoside triphosphate triphosphohydrolase SAMHD1"/>
    <property type="match status" value="1"/>
</dbReference>
<dbReference type="Gene3D" id="6.10.140.1040">
    <property type="match status" value="1"/>
</dbReference>
<dbReference type="SUPFAM" id="SSF109604">
    <property type="entry name" value="HD-domain/PDEase-like"/>
    <property type="match status" value="1"/>
</dbReference>
<dbReference type="GO" id="GO:0005634">
    <property type="term" value="C:nucleus"/>
    <property type="evidence" value="ECO:0007669"/>
    <property type="project" value="TreeGrafter"/>
</dbReference>
<dbReference type="OrthoDB" id="9991235at2759"/>
<sequence length="897" mass="100878">KGDGDSGKEKLPEMATGRNLERNRAQQGTHPHLGHDQISTEPKRFNDLIHGHIDLPPLLVRIIDTPQFQRLRNIKQLGGAYFVFPGASHNRFEHSIGVAYLAGCLVKALRDKQPELGITEQDVLCVQTAGLCHDLGHGPFSHLFDRMFIPKVRPDLKWEHETASVQMFDHLVKVNNLEPVLEEYGLSLPTDLDFIKEQITGELDRPENMYKSRPTEKEFLYEIVANKRTGIDVDKWDYIARDSYHLGVQSSVDHHSFIKFTRVCEVNGKNIICVSDKKVNDVYNMFNTRYSLHHRVYQDKVTTVIEEMISEALVKADPYILIMGSTGQCRMSEAIDDMEAYTKLTDHVFEQILYSSNENLSEAQSILKNILCRRLYKCVGQTQPENAHPSKQMMVYELAKSKPDGTEVELKPEDFVVSVFGLDFGKNKKNPLDQICYFYNNNNPTKAFQIPVNQVYKLLPDLLSEQHIRVYCKHSDKEKVEAAKKYFEQWCRNKNIIAQPRRIGGESRRRGAIMPGHLQDGFGCVVTNRFDQLLDDESDPFDILKAAESRRRDAAAAAPKPAAQAARQPKKESQKERKNPPPEKKDEPQPAAAPPAKKEGGVRRMGRKQQQQDQHGPNTPHQQVAPGDRRPERRVPRERRFEKPPEEKHEGGEGSVDKPVGDRPPRGRGGGRGGRGGRGRGIGRPDGFDSRGKREFDRHSGNDKSSQKVEEKRGGTGTHNWGNTKEEASELHQSAAPEAPAEREEPAAPVDSENKENEVEEVKEEGPKEMTLDEWKAMQNKERAKVEFNIRKPNEGYEGQWKKGYVLHKSKSKDLARPPGTLIEAGDANAESLHKGAPEDGSGDHHFRKPANDITSQLEINFGDLGRPGRGRGGSRGGRGGRGGGNRAGRGGGRSEK</sequence>
<dbReference type="PROSITE" id="PS51831">
    <property type="entry name" value="HD"/>
    <property type="match status" value="1"/>
</dbReference>
<proteinExistence type="inferred from homology"/>
<dbReference type="AlphaFoldDB" id="A0A8J4UD70"/>
<dbReference type="InterPro" id="IPR003607">
    <property type="entry name" value="HD/PDEase_dom"/>
</dbReference>
<feature type="compositionally biased region" description="Basic and acidic residues" evidence="2">
    <location>
        <begin position="832"/>
        <end position="845"/>
    </location>
</feature>
<feature type="region of interest" description="Disordered" evidence="2">
    <location>
        <begin position="828"/>
        <end position="897"/>
    </location>
</feature>
<feature type="compositionally biased region" description="Gly residues" evidence="2">
    <location>
        <begin position="667"/>
        <end position="684"/>
    </location>
</feature>
<accession>A0A8J4UD70</accession>
<evidence type="ECO:0000313" key="5">
    <source>
        <dbReference type="Proteomes" id="UP000727407"/>
    </source>
</evidence>
<dbReference type="PANTHER" id="PTHR11373">
    <property type="entry name" value="DEOXYNUCLEOSIDE TRIPHOSPHATE TRIPHOSPHOHYDROLASE"/>
    <property type="match status" value="1"/>
</dbReference>
<evidence type="ECO:0000256" key="1">
    <source>
        <dbReference type="ARBA" id="ARBA00005776"/>
    </source>
</evidence>
<feature type="region of interest" description="Disordered" evidence="2">
    <location>
        <begin position="1"/>
        <end position="38"/>
    </location>
</feature>
<feature type="non-terminal residue" evidence="4">
    <location>
        <position position="1"/>
    </location>
</feature>
<evidence type="ECO:0000256" key="2">
    <source>
        <dbReference type="SAM" id="MobiDB-lite"/>
    </source>
</evidence>
<evidence type="ECO:0000313" key="4">
    <source>
        <dbReference type="EMBL" id="KAF5892657.1"/>
    </source>
</evidence>
<dbReference type="InterPro" id="IPR006861">
    <property type="entry name" value="HABP4_PAIRBP1-bd"/>
</dbReference>
<dbReference type="Pfam" id="PF01966">
    <property type="entry name" value="HD"/>
    <property type="match status" value="1"/>
</dbReference>
<feature type="region of interest" description="Disordered" evidence="2">
    <location>
        <begin position="550"/>
        <end position="774"/>
    </location>
</feature>